<dbReference type="PANTHER" id="PTHR30193:SF42">
    <property type="entry name" value="ABC TRANSPORTER PERMEASE PROTEIN"/>
    <property type="match status" value="1"/>
</dbReference>
<evidence type="ECO:0000256" key="5">
    <source>
        <dbReference type="ARBA" id="ARBA00022989"/>
    </source>
</evidence>
<evidence type="ECO:0000256" key="7">
    <source>
        <dbReference type="RuleBase" id="RU363032"/>
    </source>
</evidence>
<dbReference type="InterPro" id="IPR035906">
    <property type="entry name" value="MetI-like_sf"/>
</dbReference>
<dbReference type="Pfam" id="PF00528">
    <property type="entry name" value="BPD_transp_1"/>
    <property type="match status" value="1"/>
</dbReference>
<comment type="subcellular location">
    <subcellularLocation>
        <location evidence="1 7">Cell membrane</location>
        <topology evidence="1 7">Multi-pass membrane protein</topology>
    </subcellularLocation>
</comment>
<evidence type="ECO:0000256" key="8">
    <source>
        <dbReference type="SAM" id="MobiDB-lite"/>
    </source>
</evidence>
<keyword evidence="3" id="KW-1003">Cell membrane</keyword>
<dbReference type="CDD" id="cd06261">
    <property type="entry name" value="TM_PBP2"/>
    <property type="match status" value="1"/>
</dbReference>
<evidence type="ECO:0000256" key="4">
    <source>
        <dbReference type="ARBA" id="ARBA00022692"/>
    </source>
</evidence>
<keyword evidence="4 7" id="KW-0812">Transmembrane</keyword>
<feature type="region of interest" description="Disordered" evidence="8">
    <location>
        <begin position="1"/>
        <end position="45"/>
    </location>
</feature>
<feature type="transmembrane region" description="Helical" evidence="7">
    <location>
        <begin position="80"/>
        <end position="101"/>
    </location>
</feature>
<reference evidence="10 11" key="1">
    <citation type="journal article" date="2019" name="Int. J. Syst. Evol. Microbiol.">
        <title>The Global Catalogue of Microorganisms (GCM) 10K type strain sequencing project: providing services to taxonomists for standard genome sequencing and annotation.</title>
        <authorList>
            <consortium name="The Broad Institute Genomics Platform"/>
            <consortium name="The Broad Institute Genome Sequencing Center for Infectious Disease"/>
            <person name="Wu L."/>
            <person name="Ma J."/>
        </authorList>
    </citation>
    <scope>NUCLEOTIDE SEQUENCE [LARGE SCALE GENOMIC DNA]</scope>
    <source>
        <strain evidence="10 11">SYNS20</strain>
    </source>
</reference>
<dbReference type="InterPro" id="IPR000515">
    <property type="entry name" value="MetI-like"/>
</dbReference>
<keyword evidence="11" id="KW-1185">Reference proteome</keyword>
<feature type="transmembrane region" description="Helical" evidence="7">
    <location>
        <begin position="276"/>
        <end position="295"/>
    </location>
</feature>
<feature type="transmembrane region" description="Helical" evidence="7">
    <location>
        <begin position="328"/>
        <end position="352"/>
    </location>
</feature>
<gene>
    <name evidence="10" type="ORF">ACFQFD_07725</name>
</gene>
<keyword evidence="2 7" id="KW-0813">Transport</keyword>
<keyword evidence="5 7" id="KW-1133">Transmembrane helix</keyword>
<dbReference type="GO" id="GO:0005886">
    <property type="term" value="C:plasma membrane"/>
    <property type="evidence" value="ECO:0007669"/>
    <property type="project" value="UniProtKB-SubCell"/>
</dbReference>
<accession>A0ABD5T915</accession>
<evidence type="ECO:0000259" key="9">
    <source>
        <dbReference type="PROSITE" id="PS50928"/>
    </source>
</evidence>
<feature type="transmembrane region" description="Helical" evidence="7">
    <location>
        <begin position="221"/>
        <end position="244"/>
    </location>
</feature>
<dbReference type="Proteomes" id="UP001596443">
    <property type="component" value="Unassembled WGS sequence"/>
</dbReference>
<dbReference type="Gene3D" id="1.10.3720.10">
    <property type="entry name" value="MetI-like"/>
    <property type="match status" value="1"/>
</dbReference>
<evidence type="ECO:0000256" key="2">
    <source>
        <dbReference type="ARBA" id="ARBA00022448"/>
    </source>
</evidence>
<organism evidence="10 11">
    <name type="scientific">Halobaculum halobium</name>
    <dbReference type="NCBI Taxonomy" id="3032281"/>
    <lineage>
        <taxon>Archaea</taxon>
        <taxon>Methanobacteriati</taxon>
        <taxon>Methanobacteriota</taxon>
        <taxon>Stenosarchaea group</taxon>
        <taxon>Halobacteria</taxon>
        <taxon>Halobacteriales</taxon>
        <taxon>Haloferacaceae</taxon>
        <taxon>Halobaculum</taxon>
    </lineage>
</organism>
<feature type="domain" description="ABC transmembrane type-1" evidence="9">
    <location>
        <begin position="136"/>
        <end position="347"/>
    </location>
</feature>
<evidence type="ECO:0000256" key="6">
    <source>
        <dbReference type="ARBA" id="ARBA00023136"/>
    </source>
</evidence>
<evidence type="ECO:0000313" key="11">
    <source>
        <dbReference type="Proteomes" id="UP001596443"/>
    </source>
</evidence>
<evidence type="ECO:0000256" key="3">
    <source>
        <dbReference type="ARBA" id="ARBA00022475"/>
    </source>
</evidence>
<feature type="transmembrane region" description="Helical" evidence="7">
    <location>
        <begin position="140"/>
        <end position="161"/>
    </location>
</feature>
<sequence length="359" mass="39356">MRDFLSTARTRLRRAADGDADSDDVGAGSERDDDPVSTGDAAATEAGAVVTDGGTAAGGDGFRDRLNERFGEDFTESAPFWLPPFLLVGLFVYGAIAWNFVISLTDYKGFVGPDYSDLDFEMYVRAVNDSGVIDATVNTFLLVVGFTTVALAVGLVLAILIDRNIRFENTFRTIYLLPMSLSFVVTAQFWLWMYNFNNGVVNIALGTVGIGPVDWIGNSSLVLWAVVFALVWQFSGYTMVVYLAGLRAIPTEHYEAARVDGASTLKMYWRVIIPQLKGSTISAAIVLMVFALKAFDFLYSLVSGYRPPNGADILATKMVREAYSTNNWAYASAIAIILFLMALSIIGPYLYYEYNQGNL</sequence>
<protein>
    <submittedName>
        <fullName evidence="10">Carbohydrate ABC transporter permease</fullName>
    </submittedName>
</protein>
<dbReference type="RefSeq" id="WP_284062687.1">
    <property type="nucleotide sequence ID" value="NZ_CP126158.1"/>
</dbReference>
<proteinExistence type="inferred from homology"/>
<dbReference type="SUPFAM" id="SSF161098">
    <property type="entry name" value="MetI-like"/>
    <property type="match status" value="1"/>
</dbReference>
<dbReference type="PANTHER" id="PTHR30193">
    <property type="entry name" value="ABC TRANSPORTER PERMEASE PROTEIN"/>
    <property type="match status" value="1"/>
</dbReference>
<name>A0ABD5T915_9EURY</name>
<evidence type="ECO:0000256" key="1">
    <source>
        <dbReference type="ARBA" id="ARBA00004651"/>
    </source>
</evidence>
<comment type="similarity">
    <text evidence="7">Belongs to the binding-protein-dependent transport system permease family.</text>
</comment>
<dbReference type="AlphaFoldDB" id="A0ABD5T915"/>
<comment type="caution">
    <text evidence="10">The sequence shown here is derived from an EMBL/GenBank/DDBJ whole genome shotgun (WGS) entry which is preliminary data.</text>
</comment>
<feature type="transmembrane region" description="Helical" evidence="7">
    <location>
        <begin position="173"/>
        <end position="193"/>
    </location>
</feature>
<dbReference type="EMBL" id="JBHSWX010000012">
    <property type="protein sequence ID" value="MFC6785867.1"/>
    <property type="molecule type" value="Genomic_DNA"/>
</dbReference>
<keyword evidence="6 7" id="KW-0472">Membrane</keyword>
<dbReference type="InterPro" id="IPR051393">
    <property type="entry name" value="ABC_transporter_permease"/>
</dbReference>
<evidence type="ECO:0000313" key="10">
    <source>
        <dbReference type="EMBL" id="MFC6785867.1"/>
    </source>
</evidence>
<dbReference type="GeneID" id="81208926"/>
<dbReference type="PROSITE" id="PS50928">
    <property type="entry name" value="ABC_TM1"/>
    <property type="match status" value="1"/>
</dbReference>